<dbReference type="InterPro" id="IPR058062">
    <property type="entry name" value="SCO7613_C"/>
</dbReference>
<feature type="transmembrane region" description="Helical" evidence="2">
    <location>
        <begin position="160"/>
        <end position="179"/>
    </location>
</feature>
<feature type="transmembrane region" description="Helical" evidence="2">
    <location>
        <begin position="973"/>
        <end position="991"/>
    </location>
</feature>
<feature type="transmembrane region" description="Helical" evidence="2">
    <location>
        <begin position="787"/>
        <end position="811"/>
    </location>
</feature>
<feature type="transmembrane region" description="Helical" evidence="2">
    <location>
        <begin position="1049"/>
        <end position="1068"/>
    </location>
</feature>
<dbReference type="Proteomes" id="UP001144280">
    <property type="component" value="Unassembled WGS sequence"/>
</dbReference>
<accession>A0ABQ5QU30</accession>
<feature type="transmembrane region" description="Helical" evidence="2">
    <location>
        <begin position="269"/>
        <end position="289"/>
    </location>
</feature>
<evidence type="ECO:0000313" key="3">
    <source>
        <dbReference type="EMBL" id="GLH97229.1"/>
    </source>
</evidence>
<name>A0ABQ5QU30_9ACTN</name>
<dbReference type="RefSeq" id="WP_281894905.1">
    <property type="nucleotide sequence ID" value="NZ_BSDI01000009.1"/>
</dbReference>
<sequence>MTYPCPACGAPANLESGCPRCGRGPDPDAAEVIRLNAEIVDLSARLRTAETRRAELAARVRVRARPAPAPQPLPLPVPVPVAATTAAAPRPEASTLTVQSVLFILGGLLLGAAAIVFTGVAWAAYGVGGRAAILAVVTALALSAPLLALRRKLTATAETFAAVGLLLVLLDGYAAWYVNLFGLADWPGTRYAALVCGVTAAVAAGYAVATGLSGPRFAALAVAQPVLPLLAYRADPDAFGWAFVLVAVALLDLVLVWRASGPLHVAGWVAHGLALVLAWLAALGSVLAGSGLAPAIAGVPLVVVASVLLLRALVARSRLLGAVAGAGLVVALGVASLRLVAEVRPSLTLVLMAAVAAVLAAASATAARGVPAPGVFAPAPAQAVFAPAPAPGAAVPGAAVPGAAALGAAALGGVEPASVGAAVRAARFGTRVGAATVAGLVGLVAVVMAGVVAAVSATRALPPWDADLNEHALPYDWQVPVAVVLVAGAVALLMPRAYWRDAAVFGGAFAVLALPLPWWLTPLVGLAAGGGLALVAARLRRVNWAVLGGVLALHAAVASLARPLTGAVVLAAAAVTGVAVAAAGRRSAIGGVGLLAGVLATPAAVAAALVAAEVEPWWVGRGTVAAVATLLLGLIAVRRMWPEHARYAEAGVLALALVIGTLPEVWRTGDPPGVYAAVALVLGAFVVRDRPKWAVLLAPPAIRTVVALAPALWAVLAEPYRWLGDIWSGAPDGGWSVSGPAAATLIVATVAVGLFRPMWTLPLAALAVPVTLAAADAPWPLVPAASLVLGLAGMLTRQRVAFLPLAAAGLVGTLPTKATTLGGLGLVVAVSVAVAASARTVAVRVAGALAAVAAGVAFAFAAAQAAELPLHAAAFAVLAVGVLALAAGGAVTPTLTRPLDAAALSVAALAVLLALGDLRYAAAVAAIWGVAAGGRALWRKSRRVALAMVAASSELLAWWLSLAAGDVTITEAYTLPAAAVALVAGWLALRARPERSSWLAYGPGLAAALLPSLASVLVEDGQPIRRLLLGAGALGAVLAGSVWRRQAPVVLGGVTLVVVTAAELVRVWDLLPRWIFLAAGGFVLIGLAMTYERRRRDLLRLRTSVGRMT</sequence>
<feature type="transmembrane region" description="Helical" evidence="2">
    <location>
        <begin position="735"/>
        <end position="755"/>
    </location>
</feature>
<feature type="coiled-coil region" evidence="1">
    <location>
        <begin position="32"/>
        <end position="59"/>
    </location>
</feature>
<comment type="caution">
    <text evidence="3">The sequence shown here is derived from an EMBL/GenBank/DDBJ whole genome shotgun (WGS) entry which is preliminary data.</text>
</comment>
<feature type="transmembrane region" description="Helical" evidence="2">
    <location>
        <begin position="100"/>
        <end position="125"/>
    </location>
</feature>
<dbReference type="EMBL" id="BSDI01000009">
    <property type="protein sequence ID" value="GLH97229.1"/>
    <property type="molecule type" value="Genomic_DNA"/>
</dbReference>
<keyword evidence="2" id="KW-0812">Transmembrane</keyword>
<feature type="transmembrane region" description="Helical" evidence="2">
    <location>
        <begin position="618"/>
        <end position="635"/>
    </location>
</feature>
<feature type="transmembrane region" description="Helical" evidence="2">
    <location>
        <begin position="903"/>
        <end position="932"/>
    </location>
</feature>
<proteinExistence type="predicted"/>
<evidence type="ECO:0000256" key="2">
    <source>
        <dbReference type="SAM" id="Phobius"/>
    </source>
</evidence>
<protein>
    <recommendedName>
        <fullName evidence="5">Integral membrane protein</fullName>
    </recommendedName>
</protein>
<feature type="transmembrane region" description="Helical" evidence="2">
    <location>
        <begin position="870"/>
        <end position="891"/>
    </location>
</feature>
<keyword evidence="2" id="KW-1133">Transmembrane helix</keyword>
<reference evidence="3" key="1">
    <citation type="submission" date="2022-12" db="EMBL/GenBank/DDBJ databases">
        <title>New Phytohabitans aurantiacus sp. RD004123 nov., an actinomycete isolated from soil.</title>
        <authorList>
            <person name="Triningsih D.W."/>
            <person name="Harunari E."/>
            <person name="Igarashi Y."/>
        </authorList>
    </citation>
    <scope>NUCLEOTIDE SEQUENCE</scope>
    <source>
        <strain evidence="3">RD004123</strain>
    </source>
</reference>
<feature type="transmembrane region" description="Helical" evidence="2">
    <location>
        <begin position="295"/>
        <end position="314"/>
    </location>
</feature>
<keyword evidence="4" id="KW-1185">Reference proteome</keyword>
<feature type="transmembrane region" description="Helical" evidence="2">
    <location>
        <begin position="762"/>
        <end position="781"/>
    </location>
</feature>
<feature type="transmembrane region" description="Helical" evidence="2">
    <location>
        <begin position="998"/>
        <end position="1018"/>
    </location>
</feature>
<keyword evidence="2" id="KW-0472">Membrane</keyword>
<feature type="transmembrane region" description="Helical" evidence="2">
    <location>
        <begin position="347"/>
        <end position="367"/>
    </location>
</feature>
<feature type="transmembrane region" description="Helical" evidence="2">
    <location>
        <begin position="191"/>
        <end position="209"/>
    </location>
</feature>
<organism evidence="3 4">
    <name type="scientific">Phytohabitans aurantiacus</name>
    <dbReference type="NCBI Taxonomy" id="3016789"/>
    <lineage>
        <taxon>Bacteria</taxon>
        <taxon>Bacillati</taxon>
        <taxon>Actinomycetota</taxon>
        <taxon>Actinomycetes</taxon>
        <taxon>Micromonosporales</taxon>
        <taxon>Micromonosporaceae</taxon>
    </lineage>
</organism>
<feature type="transmembrane region" description="Helical" evidence="2">
    <location>
        <begin position="477"/>
        <end position="493"/>
    </location>
</feature>
<feature type="transmembrane region" description="Helical" evidence="2">
    <location>
        <begin position="238"/>
        <end position="257"/>
    </location>
</feature>
<feature type="transmembrane region" description="Helical" evidence="2">
    <location>
        <begin position="1074"/>
        <end position="1091"/>
    </location>
</feature>
<evidence type="ECO:0008006" key="5">
    <source>
        <dbReference type="Google" id="ProtNLM"/>
    </source>
</evidence>
<feature type="transmembrane region" description="Helical" evidence="2">
    <location>
        <begin position="672"/>
        <end position="687"/>
    </location>
</feature>
<feature type="transmembrane region" description="Helical" evidence="2">
    <location>
        <begin position="591"/>
        <end position="612"/>
    </location>
</feature>
<gene>
    <name evidence="3" type="ORF">Pa4123_25040</name>
</gene>
<feature type="transmembrane region" description="Helical" evidence="2">
    <location>
        <begin position="1024"/>
        <end position="1042"/>
    </location>
</feature>
<feature type="transmembrane region" description="Helical" evidence="2">
    <location>
        <begin position="694"/>
        <end position="715"/>
    </location>
</feature>
<feature type="transmembrane region" description="Helical" evidence="2">
    <location>
        <begin position="842"/>
        <end position="863"/>
    </location>
</feature>
<dbReference type="NCBIfam" id="NF047321">
    <property type="entry name" value="SCO7613_CTERM"/>
    <property type="match status" value="1"/>
</dbReference>
<feature type="transmembrane region" description="Helical" evidence="2">
    <location>
        <begin position="647"/>
        <end position="666"/>
    </location>
</feature>
<feature type="transmembrane region" description="Helical" evidence="2">
    <location>
        <begin position="131"/>
        <end position="148"/>
    </location>
</feature>
<feature type="transmembrane region" description="Helical" evidence="2">
    <location>
        <begin position="567"/>
        <end position="584"/>
    </location>
</feature>
<evidence type="ECO:0000256" key="1">
    <source>
        <dbReference type="SAM" id="Coils"/>
    </source>
</evidence>
<evidence type="ECO:0000313" key="4">
    <source>
        <dbReference type="Proteomes" id="UP001144280"/>
    </source>
</evidence>
<feature type="transmembrane region" description="Helical" evidence="2">
    <location>
        <begin position="319"/>
        <end position="341"/>
    </location>
</feature>
<feature type="transmembrane region" description="Helical" evidence="2">
    <location>
        <begin position="432"/>
        <end position="457"/>
    </location>
</feature>
<keyword evidence="1" id="KW-0175">Coiled coil</keyword>